<dbReference type="AlphaFoldDB" id="A0AAD9HA99"/>
<name>A0AAD9HA99_9PEZI</name>
<gene>
    <name evidence="1" type="ORF">LX32DRAFT_94186</name>
</gene>
<accession>A0AAD9HA99</accession>
<dbReference type="EMBL" id="MU842959">
    <property type="protein sequence ID" value="KAK2024632.1"/>
    <property type="molecule type" value="Genomic_DNA"/>
</dbReference>
<keyword evidence="2" id="KW-1185">Reference proteome</keyword>
<organism evidence="1 2">
    <name type="scientific">Colletotrichum zoysiae</name>
    <dbReference type="NCBI Taxonomy" id="1216348"/>
    <lineage>
        <taxon>Eukaryota</taxon>
        <taxon>Fungi</taxon>
        <taxon>Dikarya</taxon>
        <taxon>Ascomycota</taxon>
        <taxon>Pezizomycotina</taxon>
        <taxon>Sordariomycetes</taxon>
        <taxon>Hypocreomycetidae</taxon>
        <taxon>Glomerellales</taxon>
        <taxon>Glomerellaceae</taxon>
        <taxon>Colletotrichum</taxon>
        <taxon>Colletotrichum graminicola species complex</taxon>
    </lineage>
</organism>
<dbReference type="Proteomes" id="UP001232148">
    <property type="component" value="Unassembled WGS sequence"/>
</dbReference>
<proteinExistence type="predicted"/>
<protein>
    <submittedName>
        <fullName evidence="1">Uncharacterized protein</fullName>
    </submittedName>
</protein>
<sequence>MSTVIVACVYVVQNMLTSKVSPGPPWISMHMLLCRAGTMRHRHPPIPATRRRVMLLHPWTGLAAPFDDCGWRQLRCAAVNTSDEAESRRGKAKQNRVRTCGWGECVHRKADLPLHPGSRALAVPRARAQDRPRISKPVFGFAGPRDLFPRITCRPPAPYYTYITDPQQQASWEV</sequence>
<reference evidence="1" key="1">
    <citation type="submission" date="2021-06" db="EMBL/GenBank/DDBJ databases">
        <title>Comparative genomics, transcriptomics and evolutionary studies reveal genomic signatures of adaptation to plant cell wall in hemibiotrophic fungi.</title>
        <authorList>
            <consortium name="DOE Joint Genome Institute"/>
            <person name="Baroncelli R."/>
            <person name="Diaz J.F."/>
            <person name="Benocci T."/>
            <person name="Peng M."/>
            <person name="Battaglia E."/>
            <person name="Haridas S."/>
            <person name="Andreopoulos W."/>
            <person name="Labutti K."/>
            <person name="Pangilinan J."/>
            <person name="Floch G.L."/>
            <person name="Makela M.R."/>
            <person name="Henrissat B."/>
            <person name="Grigoriev I.V."/>
            <person name="Crouch J.A."/>
            <person name="De Vries R.P."/>
            <person name="Sukno S.A."/>
            <person name="Thon M.R."/>
        </authorList>
    </citation>
    <scope>NUCLEOTIDE SEQUENCE</scope>
    <source>
        <strain evidence="1">MAFF235873</strain>
    </source>
</reference>
<evidence type="ECO:0000313" key="1">
    <source>
        <dbReference type="EMBL" id="KAK2024632.1"/>
    </source>
</evidence>
<evidence type="ECO:0000313" key="2">
    <source>
        <dbReference type="Proteomes" id="UP001232148"/>
    </source>
</evidence>
<comment type="caution">
    <text evidence="1">The sequence shown here is derived from an EMBL/GenBank/DDBJ whole genome shotgun (WGS) entry which is preliminary data.</text>
</comment>